<dbReference type="Pfam" id="PF00005">
    <property type="entry name" value="ABC_tran"/>
    <property type="match status" value="2"/>
</dbReference>
<dbReference type="PROSITE" id="PS50893">
    <property type="entry name" value="ABC_TRANSPORTER_2"/>
    <property type="match status" value="2"/>
</dbReference>
<dbReference type="PANTHER" id="PTHR43776">
    <property type="entry name" value="TRANSPORT ATP-BINDING PROTEIN"/>
    <property type="match status" value="1"/>
</dbReference>
<gene>
    <name evidence="8" type="ORF">SAMN05443245_7218</name>
</gene>
<dbReference type="GO" id="GO:0016887">
    <property type="term" value="F:ATP hydrolysis activity"/>
    <property type="evidence" value="ECO:0007669"/>
    <property type="project" value="InterPro"/>
</dbReference>
<keyword evidence="2" id="KW-0813">Transport</keyword>
<evidence type="ECO:0000256" key="5">
    <source>
        <dbReference type="ARBA" id="ARBA00022741"/>
    </source>
</evidence>
<dbReference type="InterPro" id="IPR003593">
    <property type="entry name" value="AAA+_ATPase"/>
</dbReference>
<dbReference type="InterPro" id="IPR017871">
    <property type="entry name" value="ABC_transporter-like_CS"/>
</dbReference>
<evidence type="ECO:0000313" key="9">
    <source>
        <dbReference type="Proteomes" id="UP000183487"/>
    </source>
</evidence>
<dbReference type="PANTHER" id="PTHR43776:SF7">
    <property type="entry name" value="D,D-DIPEPTIDE TRANSPORT ATP-BINDING PROTEIN DDPF-RELATED"/>
    <property type="match status" value="1"/>
</dbReference>
<dbReference type="SMART" id="SM00382">
    <property type="entry name" value="AAA"/>
    <property type="match status" value="2"/>
</dbReference>
<dbReference type="EMBL" id="FNKP01000003">
    <property type="protein sequence ID" value="SDR52537.1"/>
    <property type="molecule type" value="Genomic_DNA"/>
</dbReference>
<evidence type="ECO:0000256" key="3">
    <source>
        <dbReference type="ARBA" id="ARBA00022475"/>
    </source>
</evidence>
<keyword evidence="4" id="KW-0997">Cell inner membrane</keyword>
<evidence type="ECO:0000313" key="8">
    <source>
        <dbReference type="EMBL" id="SDR52537.1"/>
    </source>
</evidence>
<evidence type="ECO:0000256" key="4">
    <source>
        <dbReference type="ARBA" id="ARBA00022519"/>
    </source>
</evidence>
<evidence type="ECO:0000259" key="7">
    <source>
        <dbReference type="PROSITE" id="PS50893"/>
    </source>
</evidence>
<dbReference type="InterPro" id="IPR003439">
    <property type="entry name" value="ABC_transporter-like_ATP-bd"/>
</dbReference>
<keyword evidence="3" id="KW-1003">Cell membrane</keyword>
<accession>A0A1H1JSN2</accession>
<dbReference type="GO" id="GO:0055085">
    <property type="term" value="P:transmembrane transport"/>
    <property type="evidence" value="ECO:0007669"/>
    <property type="project" value="UniProtKB-ARBA"/>
</dbReference>
<comment type="similarity">
    <text evidence="1">Belongs to the ABC transporter superfamily.</text>
</comment>
<sequence>MSAFVLEARQLTIDAPAQIQTDEAGRSTTVTRRVLDNVSFALARNSVLGVIGESGAGKSTLGLAALGHLRGGLAVSAGQIELCGENVLALSARSKAALRGQRIAYVAQSAAAAFTPSTRLLDQVIETAVVRRLMTRRQAVARAIELFALLGLPDPQRFGERYPHQVSGGQLQRAMTAMALCPAPDVIVFDEPTTALDADTRDQVLATIAHALRATETAAIYISHDLPVVARIADRLLVLRDGRTVEYGPAQEIVDTPREAYTRRLLDAARLGRRAPKPAADQPPALAVDGVSARYRSGAQVLDNVSFEIPAGHTLAVVGRSGSGKSSLARVVTGLLSTERGHISVDGQRLPADFRERSREQLRVVQLIHQLPDVALNPAHTIREAIGRPLTFYFGLRGVERERRIVALAGQVELSADLLDRYPHQLSGGQKQRVCIARAFAAEPKVLVCDEPTSALDPLIAQSVLRLFSTLQRTSGIAMLFITHDPQTVQAMADAVLSIEGGRAAYAKLRKEKLESAV</sequence>
<evidence type="ECO:0000256" key="6">
    <source>
        <dbReference type="ARBA" id="ARBA00022840"/>
    </source>
</evidence>
<dbReference type="RefSeq" id="WP_083380247.1">
    <property type="nucleotide sequence ID" value="NZ_FNKP01000003.1"/>
</dbReference>
<protein>
    <submittedName>
        <fullName evidence="8">Peptide/nickel transport system ATP-binding protein</fullName>
    </submittedName>
</protein>
<dbReference type="CDD" id="cd03257">
    <property type="entry name" value="ABC_NikE_OppD_transporters"/>
    <property type="match status" value="2"/>
</dbReference>
<dbReference type="Proteomes" id="UP000183487">
    <property type="component" value="Unassembled WGS sequence"/>
</dbReference>
<organism evidence="8 9">
    <name type="scientific">Paraburkholderia fungorum</name>
    <dbReference type="NCBI Taxonomy" id="134537"/>
    <lineage>
        <taxon>Bacteria</taxon>
        <taxon>Pseudomonadati</taxon>
        <taxon>Pseudomonadota</taxon>
        <taxon>Betaproteobacteria</taxon>
        <taxon>Burkholderiales</taxon>
        <taxon>Burkholderiaceae</taxon>
        <taxon>Paraburkholderia</taxon>
    </lineage>
</organism>
<keyword evidence="6 8" id="KW-0067">ATP-binding</keyword>
<feature type="domain" description="ABC transporter" evidence="7">
    <location>
        <begin position="19"/>
        <end position="266"/>
    </location>
</feature>
<dbReference type="AlphaFoldDB" id="A0A1H1JSN2"/>
<evidence type="ECO:0000256" key="2">
    <source>
        <dbReference type="ARBA" id="ARBA00022448"/>
    </source>
</evidence>
<keyword evidence="5" id="KW-0547">Nucleotide-binding</keyword>
<dbReference type="SUPFAM" id="SSF52540">
    <property type="entry name" value="P-loop containing nucleoside triphosphate hydrolases"/>
    <property type="match status" value="2"/>
</dbReference>
<evidence type="ECO:0000256" key="1">
    <source>
        <dbReference type="ARBA" id="ARBA00005417"/>
    </source>
</evidence>
<proteinExistence type="inferred from homology"/>
<keyword evidence="4" id="KW-0472">Membrane</keyword>
<dbReference type="InterPro" id="IPR027417">
    <property type="entry name" value="P-loop_NTPase"/>
</dbReference>
<dbReference type="InterPro" id="IPR050319">
    <property type="entry name" value="ABC_transp_ATP-bind"/>
</dbReference>
<dbReference type="PROSITE" id="PS00211">
    <property type="entry name" value="ABC_TRANSPORTER_1"/>
    <property type="match status" value="1"/>
</dbReference>
<dbReference type="Gene3D" id="3.40.50.300">
    <property type="entry name" value="P-loop containing nucleotide triphosphate hydrolases"/>
    <property type="match status" value="2"/>
</dbReference>
<keyword evidence="9" id="KW-1185">Reference proteome</keyword>
<name>A0A1H1JSN2_9BURK</name>
<reference evidence="9" key="1">
    <citation type="submission" date="2016-10" db="EMBL/GenBank/DDBJ databases">
        <authorList>
            <person name="Varghese N."/>
            <person name="Submissions S."/>
        </authorList>
    </citation>
    <scope>NUCLEOTIDE SEQUENCE [LARGE SCALE GENOMIC DNA]</scope>
    <source>
        <strain evidence="9">GAS106B</strain>
    </source>
</reference>
<dbReference type="GO" id="GO:0005524">
    <property type="term" value="F:ATP binding"/>
    <property type="evidence" value="ECO:0007669"/>
    <property type="project" value="UniProtKB-KW"/>
</dbReference>
<feature type="domain" description="ABC transporter" evidence="7">
    <location>
        <begin position="286"/>
        <end position="518"/>
    </location>
</feature>
<dbReference type="OrthoDB" id="9802772at2"/>